<dbReference type="PANTHER" id="PTHR46499:SF1">
    <property type="entry name" value="QUEUINE TRNA-RIBOSYLTRANSFERASE"/>
    <property type="match status" value="1"/>
</dbReference>
<feature type="binding site" evidence="4">
    <location>
        <position position="241"/>
    </location>
    <ligand>
        <name>substrate</name>
    </ligand>
</feature>
<keyword evidence="4" id="KW-0671">Queuosine biosynthesis</keyword>
<dbReference type="Pfam" id="PF01702">
    <property type="entry name" value="TGT"/>
    <property type="match status" value="1"/>
</dbReference>
<dbReference type="AlphaFoldDB" id="A0A2M7DAA6"/>
<dbReference type="NCBIfam" id="TIGR00449">
    <property type="entry name" value="tgt_general"/>
    <property type="match status" value="1"/>
</dbReference>
<evidence type="ECO:0000313" key="7">
    <source>
        <dbReference type="Proteomes" id="UP000230864"/>
    </source>
</evidence>
<dbReference type="InterPro" id="IPR004803">
    <property type="entry name" value="TGT"/>
</dbReference>
<dbReference type="GO" id="GO:0008479">
    <property type="term" value="F:tRNA-guanosine(34) queuine transglycosylase activity"/>
    <property type="evidence" value="ECO:0007669"/>
    <property type="project" value="UniProtKB-UniRule"/>
</dbReference>
<dbReference type="GO" id="GO:0046872">
    <property type="term" value="F:metal ion binding"/>
    <property type="evidence" value="ECO:0007669"/>
    <property type="project" value="UniProtKB-KW"/>
</dbReference>
<evidence type="ECO:0000256" key="4">
    <source>
        <dbReference type="HAMAP-Rule" id="MF_00168"/>
    </source>
</evidence>
<dbReference type="UniPathway" id="UPA00392"/>
<feature type="binding site" evidence="4">
    <location>
        <position position="328"/>
    </location>
    <ligand>
        <name>Zn(2+)</name>
        <dbReference type="ChEBI" id="CHEBI:29105"/>
    </ligand>
</feature>
<evidence type="ECO:0000313" key="6">
    <source>
        <dbReference type="EMBL" id="PIV45402.1"/>
    </source>
</evidence>
<dbReference type="SUPFAM" id="SSF51713">
    <property type="entry name" value="tRNA-guanine transglycosylase"/>
    <property type="match status" value="1"/>
</dbReference>
<reference evidence="7" key="1">
    <citation type="submission" date="2017-09" db="EMBL/GenBank/DDBJ databases">
        <title>Depth-based differentiation of microbial function through sediment-hosted aquifers and enrichment of novel symbionts in the deep terrestrial subsurface.</title>
        <authorList>
            <person name="Probst A.J."/>
            <person name="Ladd B."/>
            <person name="Jarett J.K."/>
            <person name="Geller-Mcgrath D.E."/>
            <person name="Sieber C.M.K."/>
            <person name="Emerson J.B."/>
            <person name="Anantharaman K."/>
            <person name="Thomas B.C."/>
            <person name="Malmstrom R."/>
            <person name="Stieglmeier M."/>
            <person name="Klingl A."/>
            <person name="Woyke T."/>
            <person name="Ryan C.M."/>
            <person name="Banfield J.F."/>
        </authorList>
    </citation>
    <scope>NUCLEOTIDE SEQUENCE [LARGE SCALE GENOMIC DNA]</scope>
</reference>
<dbReference type="EC" id="2.4.2.29" evidence="4"/>
<dbReference type="GO" id="GO:0008616">
    <property type="term" value="P:tRNA queuosine(34) biosynthetic process"/>
    <property type="evidence" value="ECO:0007669"/>
    <property type="project" value="UniProtKB-UniRule"/>
</dbReference>
<feature type="binding site" evidence="4">
    <location>
        <position position="359"/>
    </location>
    <ligand>
        <name>Zn(2+)</name>
        <dbReference type="ChEBI" id="CHEBI:29105"/>
    </ligand>
</feature>
<dbReference type="GO" id="GO:0005829">
    <property type="term" value="C:cytosol"/>
    <property type="evidence" value="ECO:0007669"/>
    <property type="project" value="TreeGrafter"/>
</dbReference>
<dbReference type="InterPro" id="IPR002616">
    <property type="entry name" value="tRNA_ribo_trans-like"/>
</dbReference>
<feature type="binding site" evidence="4">
    <location>
        <begin position="94"/>
        <end position="98"/>
    </location>
    <ligand>
        <name>substrate</name>
    </ligand>
</feature>
<sequence>MRMIEFKILKKSKKSKARLGLLRTEHGVIETPCLVPVATQAVVKTLTSKEVKETKSQILICNTFHLHLKPGEDLVKKAGGLHQFMNWKGPLMTDSGGFQVFSLGFGKDFGMGKILKTKSANEIEYGQQPKLLKITQDGVYFRSFLDGKKVFLGPRESTKIQEKLGADIIFAFDECTSPIANYEYTRKSLQKTHCWAEICLKEKRSNQVLFGIVQGGRYKDLRIESAKFTGSLDFDGFGIGGEFGDNKKKMLEMLNWVIKELPEEKPRHLLGIGYLEDIPKIIERGVDLFDCNVPTHYARRGIAFASEGKLDLGKINFLEDETPLDKKCSCFVCRNYKRNYICHLFRAKEITALKLLTFHNLYFFNNFIENIRKKIKQGKI</sequence>
<dbReference type="NCBIfam" id="TIGR00430">
    <property type="entry name" value="Q_tRNA_tgt"/>
    <property type="match status" value="1"/>
</dbReference>
<keyword evidence="4" id="KW-0479">Metal-binding</keyword>
<name>A0A2M7DAA6_9BACT</name>
<dbReference type="InterPro" id="IPR050076">
    <property type="entry name" value="ArchSynthase1/Queuine_TRR"/>
</dbReference>
<keyword evidence="4" id="KW-0862">Zinc</keyword>
<keyword evidence="2 4" id="KW-0808">Transferase</keyword>
<feature type="active site" description="Proton acceptor" evidence="4">
    <location>
        <position position="94"/>
    </location>
</feature>
<feature type="binding site" evidence="4">
    <location>
        <position position="333"/>
    </location>
    <ligand>
        <name>Zn(2+)</name>
        <dbReference type="ChEBI" id="CHEBI:29105"/>
    </ligand>
</feature>
<dbReference type="Gene3D" id="3.20.20.105">
    <property type="entry name" value="Queuine tRNA-ribosyltransferase-like"/>
    <property type="match status" value="1"/>
</dbReference>
<comment type="similarity">
    <text evidence="4">Belongs to the queuine tRNA-ribosyltransferase family.</text>
</comment>
<comment type="catalytic activity">
    <reaction evidence="4">
        <text>7-aminomethyl-7-carbaguanine + guanosine(34) in tRNA = 7-aminomethyl-7-carbaguanosine(34) in tRNA + guanine</text>
        <dbReference type="Rhea" id="RHEA:24104"/>
        <dbReference type="Rhea" id="RHEA-COMP:10341"/>
        <dbReference type="Rhea" id="RHEA-COMP:10342"/>
        <dbReference type="ChEBI" id="CHEBI:16235"/>
        <dbReference type="ChEBI" id="CHEBI:58703"/>
        <dbReference type="ChEBI" id="CHEBI:74269"/>
        <dbReference type="ChEBI" id="CHEBI:82833"/>
        <dbReference type="EC" id="2.4.2.29"/>
    </reaction>
</comment>
<comment type="pathway">
    <text evidence="4">tRNA modification; tRNA-queuosine biosynthesis.</text>
</comment>
<protein>
    <recommendedName>
        <fullName evidence="4">Queuine tRNA-ribosyltransferase</fullName>
        <ecNumber evidence="4">2.4.2.29</ecNumber>
    </recommendedName>
    <alternativeName>
        <fullName evidence="4">Guanine insertion enzyme</fullName>
    </alternativeName>
    <alternativeName>
        <fullName evidence="4">tRNA-guanine transglycosylase</fullName>
    </alternativeName>
</protein>
<proteinExistence type="inferred from homology"/>
<keyword evidence="3 4" id="KW-0819">tRNA processing</keyword>
<keyword evidence="1 4" id="KW-0328">Glycosyltransferase</keyword>
<evidence type="ECO:0000256" key="1">
    <source>
        <dbReference type="ARBA" id="ARBA00022676"/>
    </source>
</evidence>
<evidence type="ECO:0000259" key="5">
    <source>
        <dbReference type="Pfam" id="PF01702"/>
    </source>
</evidence>
<dbReference type="EMBL" id="PETZ01000001">
    <property type="protein sequence ID" value="PIV45402.1"/>
    <property type="molecule type" value="Genomic_DNA"/>
</dbReference>
<evidence type="ECO:0000256" key="2">
    <source>
        <dbReference type="ARBA" id="ARBA00022679"/>
    </source>
</evidence>
<dbReference type="HAMAP" id="MF_00168">
    <property type="entry name" value="Q_tRNA_Tgt"/>
    <property type="match status" value="1"/>
</dbReference>
<comment type="caution">
    <text evidence="4">Lacks conserved residue(s) required for the propagation of feature annotation.</text>
</comment>
<feature type="binding site" evidence="4">
    <location>
        <position position="214"/>
    </location>
    <ligand>
        <name>substrate</name>
    </ligand>
</feature>
<dbReference type="PANTHER" id="PTHR46499">
    <property type="entry name" value="QUEUINE TRNA-RIBOSYLTRANSFERASE"/>
    <property type="match status" value="1"/>
</dbReference>
<feature type="binding site" evidence="4">
    <location>
        <position position="330"/>
    </location>
    <ligand>
        <name>Zn(2+)</name>
        <dbReference type="ChEBI" id="CHEBI:29105"/>
    </ligand>
</feature>
<feature type="domain" description="tRNA-guanine(15) transglycosylase-like" evidence="5">
    <location>
        <begin position="15"/>
        <end position="379"/>
    </location>
</feature>
<evidence type="ECO:0000256" key="3">
    <source>
        <dbReference type="ARBA" id="ARBA00022694"/>
    </source>
</evidence>
<gene>
    <name evidence="4 6" type="primary">tgt</name>
    <name evidence="6" type="ORF">COS25_00045</name>
</gene>
<dbReference type="InterPro" id="IPR036511">
    <property type="entry name" value="TGT-like_sf"/>
</dbReference>
<comment type="caution">
    <text evidence="6">The sequence shown here is derived from an EMBL/GenBank/DDBJ whole genome shotgun (WGS) entry which is preliminary data.</text>
</comment>
<feature type="region of interest" description="RNA binding" evidence="4">
    <location>
        <begin position="271"/>
        <end position="277"/>
    </location>
</feature>
<feature type="active site" description="Nucleophile" evidence="4">
    <location>
        <position position="290"/>
    </location>
</feature>
<feature type="binding site" evidence="4">
    <location>
        <position position="173"/>
    </location>
    <ligand>
        <name>substrate</name>
    </ligand>
</feature>
<comment type="subunit">
    <text evidence="4">Homodimer. Within each dimer, one monomer is responsible for RNA recognition and catalysis, while the other monomer binds to the replacement base PreQ1.</text>
</comment>
<accession>A0A2M7DAA6</accession>
<comment type="cofactor">
    <cofactor evidence="4">
        <name>Zn(2+)</name>
        <dbReference type="ChEBI" id="CHEBI:29105"/>
    </cofactor>
    <text evidence="4">Binds 1 zinc ion per subunit.</text>
</comment>
<comment type="function">
    <text evidence="4">Catalyzes the base-exchange of a guanine (G) residue with the queuine precursor 7-aminomethyl-7-deazaguanine (PreQ1) at position 34 (anticodon wobble position) in tRNAs with GU(N) anticodons (tRNA-Asp, -Asn, -His and -Tyr). Catalysis occurs through a double-displacement mechanism. The nucleophile active site attacks the C1' of nucleotide 34 to detach the guanine base from the RNA, forming a covalent enzyme-RNA intermediate. The proton acceptor active site deprotonates the incoming PreQ1, allowing a nucleophilic attack on the C1' of the ribose to form the product. After dissociation, two additional enzymatic reactions on the tRNA convert PreQ1 to queuine (Q), resulting in the hypermodified nucleoside queuosine (7-(((4,5-cis-dihydroxy-2-cyclopenten-1-yl)amino)methyl)-7-deazaguanosine).</text>
</comment>
<dbReference type="Proteomes" id="UP000230864">
    <property type="component" value="Unassembled WGS sequence"/>
</dbReference>
<organism evidence="6 7">
    <name type="scientific">Candidatus Nealsonbacteria bacterium CG02_land_8_20_14_3_00_37_10</name>
    <dbReference type="NCBI Taxonomy" id="1974699"/>
    <lineage>
        <taxon>Bacteria</taxon>
        <taxon>Candidatus Nealsoniibacteriota</taxon>
    </lineage>
</organism>